<keyword evidence="1" id="KW-0812">Transmembrane</keyword>
<comment type="caution">
    <text evidence="2">The sequence shown here is derived from an EMBL/GenBank/DDBJ whole genome shotgun (WGS) entry which is preliminary data.</text>
</comment>
<evidence type="ECO:0008006" key="4">
    <source>
        <dbReference type="Google" id="ProtNLM"/>
    </source>
</evidence>
<keyword evidence="1" id="KW-1133">Transmembrane helix</keyword>
<dbReference type="InParanoid" id="A0A1V8SYV7"/>
<feature type="transmembrane region" description="Helical" evidence="1">
    <location>
        <begin position="59"/>
        <end position="76"/>
    </location>
</feature>
<dbReference type="EMBL" id="NAJO01000022">
    <property type="protein sequence ID" value="OQO04264.1"/>
    <property type="molecule type" value="Genomic_DNA"/>
</dbReference>
<evidence type="ECO:0000313" key="3">
    <source>
        <dbReference type="Proteomes" id="UP000192596"/>
    </source>
</evidence>
<evidence type="ECO:0000313" key="2">
    <source>
        <dbReference type="EMBL" id="OQO04264.1"/>
    </source>
</evidence>
<feature type="transmembrane region" description="Helical" evidence="1">
    <location>
        <begin position="96"/>
        <end position="113"/>
    </location>
</feature>
<keyword evidence="1" id="KW-0472">Membrane</keyword>
<name>A0A1V8SYV7_9PEZI</name>
<evidence type="ECO:0000256" key="1">
    <source>
        <dbReference type="SAM" id="Phobius"/>
    </source>
</evidence>
<organism evidence="2 3">
    <name type="scientific">Cryoendolithus antarcticus</name>
    <dbReference type="NCBI Taxonomy" id="1507870"/>
    <lineage>
        <taxon>Eukaryota</taxon>
        <taxon>Fungi</taxon>
        <taxon>Dikarya</taxon>
        <taxon>Ascomycota</taxon>
        <taxon>Pezizomycotina</taxon>
        <taxon>Dothideomycetes</taxon>
        <taxon>Dothideomycetidae</taxon>
        <taxon>Cladosporiales</taxon>
        <taxon>Cladosporiaceae</taxon>
        <taxon>Cryoendolithus</taxon>
    </lineage>
</organism>
<protein>
    <recommendedName>
        <fullName evidence="4">Transmembrane protein</fullName>
    </recommendedName>
</protein>
<dbReference type="Proteomes" id="UP000192596">
    <property type="component" value="Unassembled WGS sequence"/>
</dbReference>
<sequence>MASDLATYKPEVDVCHDTLHHTSWFIFLNNIISIMLTLACHIAFFLGPAAMTGTPISDCVNAIGWIAIILVLFWRSHQIRAIQDLIQRPLRFNEMSLWHFAIGCFWLMVRVLVA</sequence>
<keyword evidence="3" id="KW-1185">Reference proteome</keyword>
<proteinExistence type="predicted"/>
<gene>
    <name evidence="2" type="ORF">B0A48_10875</name>
</gene>
<reference evidence="3" key="1">
    <citation type="submission" date="2017-03" db="EMBL/GenBank/DDBJ databases">
        <title>Genomes of endolithic fungi from Antarctica.</title>
        <authorList>
            <person name="Coleine C."/>
            <person name="Masonjones S."/>
            <person name="Stajich J.E."/>
        </authorList>
    </citation>
    <scope>NUCLEOTIDE SEQUENCE [LARGE SCALE GENOMIC DNA]</scope>
    <source>
        <strain evidence="3">CCFEE 5527</strain>
    </source>
</reference>
<feature type="transmembrane region" description="Helical" evidence="1">
    <location>
        <begin position="24"/>
        <end position="47"/>
    </location>
</feature>
<dbReference type="AlphaFoldDB" id="A0A1V8SYV7"/>
<accession>A0A1V8SYV7</accession>